<dbReference type="AlphaFoldDB" id="A0A918YF92"/>
<dbReference type="InterPro" id="IPR032501">
    <property type="entry name" value="Prot_ATP_ID_OB_2nd"/>
</dbReference>
<dbReference type="Pfam" id="PF16450">
    <property type="entry name" value="Prot_ATP_ID_OB_C"/>
    <property type="match status" value="1"/>
</dbReference>
<keyword evidence="2 6" id="KW-0067">ATP-binding</keyword>
<keyword evidence="4 6" id="KW-0175">Coiled coil</keyword>
<dbReference type="PANTHER" id="PTHR23077:SF144">
    <property type="entry name" value="PROTEASOME-ASSOCIATED ATPASE"/>
    <property type="match status" value="1"/>
</dbReference>
<protein>
    <recommendedName>
        <fullName evidence="6">AAA ATPase forming ring-shaped complexes</fullName>
        <shortName evidence="6">ARC</shortName>
    </recommendedName>
</protein>
<comment type="caution">
    <text evidence="10">The sequence shown here is derived from an EMBL/GenBank/DDBJ whole genome shotgun (WGS) entry which is preliminary data.</text>
</comment>
<keyword evidence="1 6" id="KW-0547">Nucleotide-binding</keyword>
<dbReference type="FunFam" id="3.40.50.300:FF:000155">
    <property type="entry name" value="AAA ATPase forming ring-shaped complexes"/>
    <property type="match status" value="1"/>
</dbReference>
<dbReference type="InterPro" id="IPR003959">
    <property type="entry name" value="ATPase_AAA_core"/>
</dbReference>
<dbReference type="HAMAP" id="MF_02112">
    <property type="entry name" value="ARC_ATPase"/>
    <property type="match status" value="1"/>
</dbReference>
<dbReference type="InterPro" id="IPR041626">
    <property type="entry name" value="Prot_ATP_ID_OB_N"/>
</dbReference>
<evidence type="ECO:0000256" key="7">
    <source>
        <dbReference type="RuleBase" id="RU003651"/>
    </source>
</evidence>
<dbReference type="GO" id="GO:0000502">
    <property type="term" value="C:proteasome complex"/>
    <property type="evidence" value="ECO:0007669"/>
    <property type="project" value="UniProtKB-KW"/>
</dbReference>
<dbReference type="GO" id="GO:0005524">
    <property type="term" value="F:ATP binding"/>
    <property type="evidence" value="ECO:0007669"/>
    <property type="project" value="UniProtKB-UniRule"/>
</dbReference>
<dbReference type="InterPro" id="IPR003960">
    <property type="entry name" value="ATPase_AAA_CS"/>
</dbReference>
<dbReference type="InterPro" id="IPR027417">
    <property type="entry name" value="P-loop_NTPase"/>
</dbReference>
<evidence type="ECO:0000256" key="8">
    <source>
        <dbReference type="SAM" id="MobiDB-lite"/>
    </source>
</evidence>
<dbReference type="NCBIfam" id="TIGR03689">
    <property type="entry name" value="pup_AAA"/>
    <property type="match status" value="1"/>
</dbReference>
<feature type="compositionally biased region" description="Basic and acidic residues" evidence="8">
    <location>
        <begin position="1"/>
        <end position="10"/>
    </location>
</feature>
<reference evidence="10" key="2">
    <citation type="submission" date="2020-09" db="EMBL/GenBank/DDBJ databases">
        <authorList>
            <person name="Sun Q."/>
            <person name="Ohkuma M."/>
        </authorList>
    </citation>
    <scope>NUCLEOTIDE SEQUENCE</scope>
    <source>
        <strain evidence="10">JCM 4714</strain>
    </source>
</reference>
<dbReference type="FunFam" id="2.40.50.140:FF:000109">
    <property type="entry name" value="AAA ATPase forming ring-shaped complexes"/>
    <property type="match status" value="1"/>
</dbReference>
<evidence type="ECO:0000256" key="6">
    <source>
        <dbReference type="HAMAP-Rule" id="MF_02112"/>
    </source>
</evidence>
<dbReference type="InterPro" id="IPR012340">
    <property type="entry name" value="NA-bd_OB-fold"/>
</dbReference>
<dbReference type="Gene3D" id="1.10.8.60">
    <property type="match status" value="1"/>
</dbReference>
<dbReference type="EMBL" id="BMVG01000004">
    <property type="protein sequence ID" value="GHE02026.1"/>
    <property type="molecule type" value="Genomic_DNA"/>
</dbReference>
<dbReference type="InterPro" id="IPR022482">
    <property type="entry name" value="Proteasome_ATPase"/>
</dbReference>
<gene>
    <name evidence="6 10" type="primary">arc</name>
    <name evidence="10" type="ORF">GCM10010339_23450</name>
</gene>
<dbReference type="PANTHER" id="PTHR23077">
    <property type="entry name" value="AAA-FAMILY ATPASE"/>
    <property type="match status" value="1"/>
</dbReference>
<dbReference type="SMART" id="SM00382">
    <property type="entry name" value="AAA"/>
    <property type="match status" value="1"/>
</dbReference>
<keyword evidence="3 10" id="KW-0647">Proteasome</keyword>
<proteinExistence type="inferred from homology"/>
<feature type="coiled-coil region" evidence="6">
    <location>
        <begin position="53"/>
        <end position="94"/>
    </location>
</feature>
<evidence type="ECO:0000259" key="9">
    <source>
        <dbReference type="SMART" id="SM00382"/>
    </source>
</evidence>
<dbReference type="Pfam" id="PF17758">
    <property type="entry name" value="Prot_ATP_ID_OB_N"/>
    <property type="match status" value="1"/>
</dbReference>
<evidence type="ECO:0000256" key="3">
    <source>
        <dbReference type="ARBA" id="ARBA00022942"/>
    </source>
</evidence>
<sequence>MAAHDDDMNRGIRPGRGSDDPAGQIAYLEQEIAVLRRKLADSPRHTRILEERIVELQTNLAGVSAQNERLANTLREARDQIVALKEEVDRLAQPPAGFGVFLQANEDGTADIFTGGRKLRVNVSPSVDLDDLRRGQEIMLNEALNVVEAMEYERVGDIVTLKEILEDGERALVLGHTDEERVVRLAEPLLDVTIRPGDALLLEPRSGYVYEVVPKSEVEELVLEEVPDIGYDQIGGLGNQIEAIRDAVELPYLYPDLFKEHELRPPKGVLLYGPPGCGKTLIAKAVANSLAKKVAEVTGQAAGKSFFLNIKGPELLNKYVGETERQIRLVFQRAREKASEGTPVIVFFDEMESLFRTRGSGVSSDVENTIVPQLLAEIDGVEGLQNVVVIGASNREDMIDPAILRPGRLDVKIKIERPDAEAAKDIFGKYLTERLPLHADDLGEHGGDKTTTVGSMIQTAVEQMYAESEENRFLEVTYANGDKEVLYFKDFNSGAMIENIVGRAKKMAIKDFLEKNQKGLRVSHLLQACVDEFKENEDLPNTTNPDDWARISGKKGERIVYIRTLITGKQGADTGRSIDTVANTGQYL</sequence>
<dbReference type="Gene3D" id="3.40.50.300">
    <property type="entry name" value="P-loop containing nucleotide triphosphate hydrolases"/>
    <property type="match status" value="1"/>
</dbReference>
<dbReference type="FunFam" id="1.20.5.170:FF:000018">
    <property type="entry name" value="AAA ATPase forming ring-shaped complexes"/>
    <property type="match status" value="1"/>
</dbReference>
<dbReference type="InterPro" id="IPR050168">
    <property type="entry name" value="AAA_ATPase_domain"/>
</dbReference>
<dbReference type="PROSITE" id="PS00674">
    <property type="entry name" value="AAA"/>
    <property type="match status" value="1"/>
</dbReference>
<organism evidence="10 11">
    <name type="scientific">Streptomyces alanosinicus</name>
    <dbReference type="NCBI Taxonomy" id="68171"/>
    <lineage>
        <taxon>Bacteria</taxon>
        <taxon>Bacillati</taxon>
        <taxon>Actinomycetota</taxon>
        <taxon>Actinomycetes</taxon>
        <taxon>Kitasatosporales</taxon>
        <taxon>Streptomycetaceae</taxon>
        <taxon>Streptomyces</taxon>
    </lineage>
</organism>
<dbReference type="Gene3D" id="2.40.50.140">
    <property type="entry name" value="Nucleic acid-binding proteins"/>
    <property type="match status" value="2"/>
</dbReference>
<reference evidence="10" key="1">
    <citation type="journal article" date="2014" name="Int. J. Syst. Evol. Microbiol.">
        <title>Complete genome sequence of Corynebacterium casei LMG S-19264T (=DSM 44701T), isolated from a smear-ripened cheese.</title>
        <authorList>
            <consortium name="US DOE Joint Genome Institute (JGI-PGF)"/>
            <person name="Walter F."/>
            <person name="Albersmeier A."/>
            <person name="Kalinowski J."/>
            <person name="Ruckert C."/>
        </authorList>
    </citation>
    <scope>NUCLEOTIDE SEQUENCE</scope>
    <source>
        <strain evidence="10">JCM 4714</strain>
    </source>
</reference>
<evidence type="ECO:0000256" key="2">
    <source>
        <dbReference type="ARBA" id="ARBA00022840"/>
    </source>
</evidence>
<dbReference type="Pfam" id="PF00004">
    <property type="entry name" value="AAA"/>
    <property type="match status" value="1"/>
</dbReference>
<evidence type="ECO:0000256" key="4">
    <source>
        <dbReference type="ARBA" id="ARBA00023054"/>
    </source>
</evidence>
<dbReference type="GO" id="GO:0019941">
    <property type="term" value="P:modification-dependent protein catabolic process"/>
    <property type="evidence" value="ECO:0007669"/>
    <property type="project" value="InterPro"/>
</dbReference>
<evidence type="ECO:0000313" key="11">
    <source>
        <dbReference type="Proteomes" id="UP000655443"/>
    </source>
</evidence>
<evidence type="ECO:0000256" key="5">
    <source>
        <dbReference type="ARBA" id="ARBA00023186"/>
    </source>
</evidence>
<comment type="similarity">
    <text evidence="6 7">Belongs to the AAA ATPase family.</text>
</comment>
<evidence type="ECO:0000313" key="10">
    <source>
        <dbReference type="EMBL" id="GHE02026.1"/>
    </source>
</evidence>
<feature type="binding site" evidence="6">
    <location>
        <begin position="276"/>
        <end position="281"/>
    </location>
    <ligand>
        <name>ATP</name>
        <dbReference type="ChEBI" id="CHEBI:30616"/>
    </ligand>
</feature>
<dbReference type="Proteomes" id="UP000655443">
    <property type="component" value="Unassembled WGS sequence"/>
</dbReference>
<evidence type="ECO:0000256" key="1">
    <source>
        <dbReference type="ARBA" id="ARBA00022741"/>
    </source>
</evidence>
<name>A0A918YF92_9ACTN</name>
<keyword evidence="5" id="KW-0143">Chaperone</keyword>
<comment type="subunit">
    <text evidence="6">Homohexamer. Assembles into a hexameric ring structure.</text>
</comment>
<dbReference type="GO" id="GO:0016887">
    <property type="term" value="F:ATP hydrolysis activity"/>
    <property type="evidence" value="ECO:0007669"/>
    <property type="project" value="UniProtKB-UniRule"/>
</dbReference>
<dbReference type="InterPro" id="IPR003593">
    <property type="entry name" value="AAA+_ATPase"/>
</dbReference>
<dbReference type="SUPFAM" id="SSF52540">
    <property type="entry name" value="P-loop containing nucleoside triphosphate hydrolases"/>
    <property type="match status" value="1"/>
</dbReference>
<accession>A0A918YF92</accession>
<dbReference type="Gene3D" id="1.20.5.170">
    <property type="match status" value="1"/>
</dbReference>
<dbReference type="GO" id="GO:0010498">
    <property type="term" value="P:proteasomal protein catabolic process"/>
    <property type="evidence" value="ECO:0007669"/>
    <property type="project" value="InterPro"/>
</dbReference>
<keyword evidence="11" id="KW-1185">Reference proteome</keyword>
<feature type="region of interest" description="Disordered" evidence="8">
    <location>
        <begin position="1"/>
        <end position="23"/>
    </location>
</feature>
<dbReference type="RefSeq" id="WP_189951274.1">
    <property type="nucleotide sequence ID" value="NZ_BMVG01000004.1"/>
</dbReference>
<feature type="domain" description="AAA+ ATPase" evidence="9">
    <location>
        <begin position="265"/>
        <end position="419"/>
    </location>
</feature>